<evidence type="ECO:0000313" key="3">
    <source>
        <dbReference type="Proteomes" id="UP001597532"/>
    </source>
</evidence>
<dbReference type="RefSeq" id="WP_251808079.1">
    <property type="nucleotide sequence ID" value="NZ_CP166679.1"/>
</dbReference>
<feature type="transmembrane region" description="Helical" evidence="1">
    <location>
        <begin position="253"/>
        <end position="274"/>
    </location>
</feature>
<evidence type="ECO:0000313" key="2">
    <source>
        <dbReference type="EMBL" id="MFD2789365.1"/>
    </source>
</evidence>
<feature type="transmembrane region" description="Helical" evidence="1">
    <location>
        <begin position="223"/>
        <end position="241"/>
    </location>
</feature>
<keyword evidence="3" id="KW-1185">Reference proteome</keyword>
<feature type="transmembrane region" description="Helical" evidence="1">
    <location>
        <begin position="98"/>
        <end position="117"/>
    </location>
</feature>
<keyword evidence="1" id="KW-1133">Transmembrane helix</keyword>
<dbReference type="Proteomes" id="UP001597532">
    <property type="component" value="Unassembled WGS sequence"/>
</dbReference>
<accession>A0ABW5VGG5</accession>
<gene>
    <name evidence="2" type="ORF">ACFS1K_06325</name>
</gene>
<feature type="transmembrane region" description="Helical" evidence="1">
    <location>
        <begin position="41"/>
        <end position="60"/>
    </location>
</feature>
<organism evidence="2 3">
    <name type="scientific">Arenibacter antarcticus</name>
    <dbReference type="NCBI Taxonomy" id="2040469"/>
    <lineage>
        <taxon>Bacteria</taxon>
        <taxon>Pseudomonadati</taxon>
        <taxon>Bacteroidota</taxon>
        <taxon>Flavobacteriia</taxon>
        <taxon>Flavobacteriales</taxon>
        <taxon>Flavobacteriaceae</taxon>
        <taxon>Arenibacter</taxon>
    </lineage>
</organism>
<sequence>MYYLKRLFEFYLDASIHTALAVFALIEVTGVFFGITRDHNFSFLVFFGTIVCYNFVKYGVEAKKYILVSSTYHRYIQFVSFIAGAFALYHAFYITLSAWVGIVFLSLLTGLYAVPMLPRAKNLRSLGGFKIFIVALVWAGSTVLLPVMSADKPIRWDVIIEGIQRFIMVLVLMVPFEIRDLKYDDLRLNTLPQRFGFINSKLLGAFGSLLFFMCTFLKDDITYLDVISKGFLFLILWLMIYRTKKIQSKYFSSFWVEAIPIFWWGSVLVIGHFLSTFA</sequence>
<feature type="transmembrane region" description="Helical" evidence="1">
    <location>
        <begin position="12"/>
        <end position="35"/>
    </location>
</feature>
<feature type="transmembrane region" description="Helical" evidence="1">
    <location>
        <begin position="154"/>
        <end position="174"/>
    </location>
</feature>
<protein>
    <recommendedName>
        <fullName evidence="4">Prenyltransferase</fullName>
    </recommendedName>
</protein>
<name>A0ABW5VGG5_9FLAO</name>
<keyword evidence="1" id="KW-0472">Membrane</keyword>
<feature type="transmembrane region" description="Helical" evidence="1">
    <location>
        <begin position="195"/>
        <end position="217"/>
    </location>
</feature>
<reference evidence="3" key="1">
    <citation type="journal article" date="2019" name="Int. J. Syst. Evol. Microbiol.">
        <title>The Global Catalogue of Microorganisms (GCM) 10K type strain sequencing project: providing services to taxonomists for standard genome sequencing and annotation.</title>
        <authorList>
            <consortium name="The Broad Institute Genomics Platform"/>
            <consortium name="The Broad Institute Genome Sequencing Center for Infectious Disease"/>
            <person name="Wu L."/>
            <person name="Ma J."/>
        </authorList>
    </citation>
    <scope>NUCLEOTIDE SEQUENCE [LARGE SCALE GENOMIC DNA]</scope>
    <source>
        <strain evidence="3">KCTC 52924</strain>
    </source>
</reference>
<evidence type="ECO:0008006" key="4">
    <source>
        <dbReference type="Google" id="ProtNLM"/>
    </source>
</evidence>
<proteinExistence type="predicted"/>
<feature type="transmembrane region" description="Helical" evidence="1">
    <location>
        <begin position="129"/>
        <end position="148"/>
    </location>
</feature>
<comment type="caution">
    <text evidence="2">The sequence shown here is derived from an EMBL/GenBank/DDBJ whole genome shotgun (WGS) entry which is preliminary data.</text>
</comment>
<evidence type="ECO:0000256" key="1">
    <source>
        <dbReference type="SAM" id="Phobius"/>
    </source>
</evidence>
<dbReference type="EMBL" id="JBHUOK010000021">
    <property type="protein sequence ID" value="MFD2789365.1"/>
    <property type="molecule type" value="Genomic_DNA"/>
</dbReference>
<keyword evidence="1" id="KW-0812">Transmembrane</keyword>